<evidence type="ECO:0000256" key="3">
    <source>
        <dbReference type="ARBA" id="ARBA00023237"/>
    </source>
</evidence>
<dbReference type="GO" id="GO:0008320">
    <property type="term" value="F:protein transmembrane transporter activity"/>
    <property type="evidence" value="ECO:0007669"/>
    <property type="project" value="TreeGrafter"/>
</dbReference>
<dbReference type="Pfam" id="PF17287">
    <property type="entry name" value="POTRA_3"/>
    <property type="match status" value="1"/>
</dbReference>
<name>A0A7Z0UWY1_MORCA</name>
<keyword evidence="1" id="KW-0472">Membrane</keyword>
<dbReference type="PIRSF" id="PIRSF029745">
    <property type="entry name" value="FhaC"/>
    <property type="match status" value="1"/>
</dbReference>
<evidence type="ECO:0000256" key="1">
    <source>
        <dbReference type="ARBA" id="ARBA00022452"/>
    </source>
</evidence>
<feature type="domain" description="Polypeptide-transport-associated ShlB-type" evidence="5">
    <location>
        <begin position="158"/>
        <end position="212"/>
    </location>
</feature>
<dbReference type="Proteomes" id="UP000078446">
    <property type="component" value="Unassembled WGS sequence"/>
</dbReference>
<evidence type="ECO:0000259" key="5">
    <source>
        <dbReference type="Pfam" id="PF08479"/>
    </source>
</evidence>
<dbReference type="InterPro" id="IPR013686">
    <property type="entry name" value="Polypept-transport_assoc_ShlB"/>
</dbReference>
<evidence type="ECO:0000313" key="7">
    <source>
        <dbReference type="EMBL" id="OAU99269.1"/>
    </source>
</evidence>
<dbReference type="GO" id="GO:0098046">
    <property type="term" value="C:type V protein secretion system complex"/>
    <property type="evidence" value="ECO:0007669"/>
    <property type="project" value="TreeGrafter"/>
</dbReference>
<dbReference type="PANTHER" id="PTHR34597:SF3">
    <property type="entry name" value="OUTER MEMBRANE TRANSPORTER CDIB"/>
    <property type="match status" value="1"/>
</dbReference>
<dbReference type="EMBL" id="LXHE01000023">
    <property type="protein sequence ID" value="OAU99269.1"/>
    <property type="molecule type" value="Genomic_DNA"/>
</dbReference>
<dbReference type="InterPro" id="IPR035251">
    <property type="entry name" value="ShlB_POTRA"/>
</dbReference>
<feature type="domain" description="ShlB POTRA" evidence="6">
    <location>
        <begin position="236"/>
        <end position="280"/>
    </location>
</feature>
<dbReference type="GO" id="GO:0046819">
    <property type="term" value="P:protein secretion by the type V secretion system"/>
    <property type="evidence" value="ECO:0007669"/>
    <property type="project" value="TreeGrafter"/>
</dbReference>
<proteinExistence type="predicted"/>
<organism evidence="7 8">
    <name type="scientific">Moraxella catarrhalis</name>
    <name type="common">Branhamella catarrhalis</name>
    <dbReference type="NCBI Taxonomy" id="480"/>
    <lineage>
        <taxon>Bacteria</taxon>
        <taxon>Pseudomonadati</taxon>
        <taxon>Pseudomonadota</taxon>
        <taxon>Gammaproteobacteria</taxon>
        <taxon>Moraxellales</taxon>
        <taxon>Moraxellaceae</taxon>
        <taxon>Moraxella</taxon>
    </lineage>
</organism>
<reference evidence="7 8" key="1">
    <citation type="journal article" date="2016" name="Genome Biol. Evol.">
        <title>Comparative Genomic Analyses of the Moraxella catarrhalis Serosensitive and Seroresistant Lineages Demonstrate Their Independent Evolution.</title>
        <authorList>
            <person name="Earl J.P."/>
            <person name="de Vries S.P."/>
            <person name="Ahmed A."/>
            <person name="Powell E."/>
            <person name="Schultz M.P."/>
            <person name="Hermans P.W."/>
            <person name="Hill D.J."/>
            <person name="Zhou Z."/>
            <person name="Constantinidou C.I."/>
            <person name="Hu F.Z."/>
            <person name="Bootsma H.J."/>
            <person name="Ehrlich G.D."/>
        </authorList>
    </citation>
    <scope>NUCLEOTIDE SEQUENCE [LARGE SCALE GENOMIC DNA]</scope>
    <source>
        <strain evidence="7 8">Z7574</strain>
    </source>
</reference>
<dbReference type="InterPro" id="IPR027282">
    <property type="entry name" value="TPS"/>
</dbReference>
<dbReference type="Gene3D" id="3.10.20.310">
    <property type="entry name" value="membrane protein fhac"/>
    <property type="match status" value="1"/>
</dbReference>
<dbReference type="Pfam" id="PF03865">
    <property type="entry name" value="ShlB"/>
    <property type="match status" value="1"/>
</dbReference>
<keyword evidence="1" id="KW-1134">Transmembrane beta strand</keyword>
<keyword evidence="3" id="KW-0998">Cell outer membrane</keyword>
<keyword evidence="2" id="KW-0812">Transmembrane</keyword>
<evidence type="ECO:0000256" key="2">
    <source>
        <dbReference type="ARBA" id="ARBA00022692"/>
    </source>
</evidence>
<comment type="caution">
    <text evidence="7">The sequence shown here is derived from an EMBL/GenBank/DDBJ whole genome shotgun (WGS) entry which is preliminary data.</text>
</comment>
<evidence type="ECO:0000259" key="6">
    <source>
        <dbReference type="Pfam" id="PF17287"/>
    </source>
</evidence>
<dbReference type="InterPro" id="IPR005565">
    <property type="entry name" value="Hemolysn_activator_HlyB_C"/>
</dbReference>
<dbReference type="RefSeq" id="WP_064620545.1">
    <property type="nucleotide sequence ID" value="NZ_LXHE01000023.1"/>
</dbReference>
<evidence type="ECO:0000313" key="8">
    <source>
        <dbReference type="Proteomes" id="UP000078446"/>
    </source>
</evidence>
<dbReference type="PANTHER" id="PTHR34597">
    <property type="entry name" value="SLR1661 PROTEIN"/>
    <property type="match status" value="1"/>
</dbReference>
<dbReference type="InterPro" id="IPR051544">
    <property type="entry name" value="TPS_OM_transporter"/>
</dbReference>
<dbReference type="Gene3D" id="2.40.160.50">
    <property type="entry name" value="membrane protein fhac: a member of the omp85/tpsb transporter family"/>
    <property type="match status" value="1"/>
</dbReference>
<accession>A0A7Z0UWY1</accession>
<dbReference type="AlphaFoldDB" id="A0A7Z0UWY1"/>
<dbReference type="Pfam" id="PF08479">
    <property type="entry name" value="POTRA_2"/>
    <property type="match status" value="1"/>
</dbReference>
<sequence length="652" mass="71566">MQPIELFDFDLLNLQIPNPLTTNPKRPKPTTYTNHPSCHILSLPTRLALAVSLTLCYSAYANTSEQIINQQILLNEQRQAVLNQSLMISPSVQVDVPAFEPIAKMDSVHTDNQDSPPCFTINQIAYAPLSAADATGDAATGSMDLNQFAFALTPLTHGKRSVLGQCLNINDIHRITRDVQNRLIERGFATTRVLIGDQNLSDGQLVLTVVPGVIGQIKADTANSPKPIYTVYTDPTGLPANFKTALPFKEGDVLNIRQLETALENLKRVPSSDADFAIMPSETGKVGASDVLIKYATSRKVRGSLSLDDSGSKTTGKYQGSVTLSFDNPTWHNDLLYLTYSRDLGNRINKDEYTNKTDKGGSKNYGIGYVLPINNTVFNANASQYTYHQTVAGVNQDYIYSGDSDNISLNASHLVHRDAKSKTWLNAGGFTKSQKSYIDDTQIDVQRRKISGWTAGIRHEARLGQSQLNTDVSIQRGTGAFNALTPPESLFNEGTARTPIYKLNLNFATPIRMGDNYQAGYQANLKAQYAQEALVPSERMSIGGRYSVRGFDGERTLSGDIGATLRQDVSFPIRQSNHSLYLALDAGSIAMQNKEQDKLLLGHTLIGGAIGIKGQIKPLRLNYDFFAGHPIRQPKYFGDKDWVGGMSLGVEF</sequence>
<gene>
    <name evidence="7" type="ORF">AO382_2112</name>
</gene>
<protein>
    <submittedName>
        <fullName evidence="7">Channel-forming transporter/cytolysins activator of TpsB family</fullName>
    </submittedName>
</protein>
<feature type="domain" description="Haemolysin activator HlyB C-terminal" evidence="4">
    <location>
        <begin position="287"/>
        <end position="614"/>
    </location>
</feature>
<evidence type="ECO:0000259" key="4">
    <source>
        <dbReference type="Pfam" id="PF03865"/>
    </source>
</evidence>